<protein>
    <submittedName>
        <fullName evidence="2">Uncharacterized protein</fullName>
    </submittedName>
</protein>
<accession>A0ABC9U348</accession>
<feature type="transmembrane region" description="Helical" evidence="1">
    <location>
        <begin position="83"/>
        <end position="100"/>
    </location>
</feature>
<feature type="transmembrane region" description="Helical" evidence="1">
    <location>
        <begin position="30"/>
        <end position="52"/>
    </location>
</feature>
<evidence type="ECO:0000313" key="2">
    <source>
        <dbReference type="EMBL" id="ERI80223.1"/>
    </source>
</evidence>
<reference evidence="2 3" key="1">
    <citation type="submission" date="2013-07" db="EMBL/GenBank/DDBJ databases">
        <authorList>
            <person name="Weinstock G."/>
            <person name="Sodergren E."/>
            <person name="Wylie T."/>
            <person name="Fulton L."/>
            <person name="Fulton R."/>
            <person name="Fronick C."/>
            <person name="O'Laughlin M."/>
            <person name="Godfrey J."/>
            <person name="Miner T."/>
            <person name="Herter B."/>
            <person name="Appelbaum E."/>
            <person name="Cordes M."/>
            <person name="Lek S."/>
            <person name="Wollam A."/>
            <person name="Pepin K.H."/>
            <person name="Palsikar V.B."/>
            <person name="Mitreva M."/>
            <person name="Wilson R.K."/>
        </authorList>
    </citation>
    <scope>NUCLEOTIDE SEQUENCE [LARGE SCALE GENOMIC DNA]</scope>
    <source>
        <strain evidence="2 3">ATCC 14940</strain>
    </source>
</reference>
<keyword evidence="1" id="KW-0812">Transmembrane</keyword>
<proteinExistence type="predicted"/>
<evidence type="ECO:0000256" key="1">
    <source>
        <dbReference type="SAM" id="Phobius"/>
    </source>
</evidence>
<feature type="transmembrane region" description="Helical" evidence="1">
    <location>
        <begin position="6"/>
        <end position="23"/>
    </location>
</feature>
<evidence type="ECO:0000313" key="3">
    <source>
        <dbReference type="Proteomes" id="UP000016491"/>
    </source>
</evidence>
<dbReference type="Proteomes" id="UP000016491">
    <property type="component" value="Unassembled WGS sequence"/>
</dbReference>
<keyword evidence="1" id="KW-0472">Membrane</keyword>
<sequence>MWHILLVFIGLLIAFSGMGSVLWKGFTGSTGLFLACCGIATAVNILAGPYGYPDMFYITPYYPTTQPFFSTIAEQFGIMAGDLAYIAAIIMGAFILHLIYRRYHR</sequence>
<keyword evidence="1" id="KW-1133">Transmembrane helix</keyword>
<name>A0ABC9U348_CLOSY</name>
<gene>
    <name evidence="2" type="ORF">CLOSYM_00427</name>
</gene>
<organism evidence="2 3">
    <name type="scientific">[Clostridium] symbiosum ATCC 14940</name>
    <dbReference type="NCBI Taxonomy" id="411472"/>
    <lineage>
        <taxon>Bacteria</taxon>
        <taxon>Bacillati</taxon>
        <taxon>Bacillota</taxon>
        <taxon>Clostridia</taxon>
        <taxon>Lachnospirales</taxon>
        <taxon>Lachnospiraceae</taxon>
        <taxon>Otoolea</taxon>
    </lineage>
</organism>
<dbReference type="EMBL" id="AWSU01000035">
    <property type="protein sequence ID" value="ERI80223.1"/>
    <property type="molecule type" value="Genomic_DNA"/>
</dbReference>
<comment type="caution">
    <text evidence="2">The sequence shown here is derived from an EMBL/GenBank/DDBJ whole genome shotgun (WGS) entry which is preliminary data.</text>
</comment>
<dbReference type="AlphaFoldDB" id="A0ABC9U348"/>